<dbReference type="Proteomes" id="UP000530424">
    <property type="component" value="Unassembled WGS sequence"/>
</dbReference>
<dbReference type="AlphaFoldDB" id="A0A853BXT9"/>
<gene>
    <name evidence="1" type="ORF">HNR19_000653</name>
</gene>
<keyword evidence="2" id="KW-1185">Reference proteome</keyword>
<protein>
    <submittedName>
        <fullName evidence="1">Uncharacterized protein</fullName>
    </submittedName>
</protein>
<name>A0A853BXT9_9ACTN</name>
<proteinExistence type="predicted"/>
<dbReference type="RefSeq" id="WP_179666596.1">
    <property type="nucleotide sequence ID" value="NZ_JACCFP010000001.1"/>
</dbReference>
<evidence type="ECO:0000313" key="2">
    <source>
        <dbReference type="Proteomes" id="UP000530424"/>
    </source>
</evidence>
<comment type="caution">
    <text evidence="1">The sequence shown here is derived from an EMBL/GenBank/DDBJ whole genome shotgun (WGS) entry which is preliminary data.</text>
</comment>
<organism evidence="1 2">
    <name type="scientific">Nocardioides thalensis</name>
    <dbReference type="NCBI Taxonomy" id="1914755"/>
    <lineage>
        <taxon>Bacteria</taxon>
        <taxon>Bacillati</taxon>
        <taxon>Actinomycetota</taxon>
        <taxon>Actinomycetes</taxon>
        <taxon>Propionibacteriales</taxon>
        <taxon>Nocardioidaceae</taxon>
        <taxon>Nocardioides</taxon>
    </lineage>
</organism>
<evidence type="ECO:0000313" key="1">
    <source>
        <dbReference type="EMBL" id="NYI99954.1"/>
    </source>
</evidence>
<accession>A0A853BXT9</accession>
<reference evidence="1 2" key="1">
    <citation type="submission" date="2020-07" db="EMBL/GenBank/DDBJ databases">
        <title>Sequencing the genomes of 1000 actinobacteria strains.</title>
        <authorList>
            <person name="Klenk H.-P."/>
        </authorList>
    </citation>
    <scope>NUCLEOTIDE SEQUENCE [LARGE SCALE GENOMIC DNA]</scope>
    <source>
        <strain evidence="1 2">DSM 103833</strain>
    </source>
</reference>
<sequence length="192" mass="22287">MATTAARSARSKVPLTKRHLARLSKIAAADREVFYERRPEYRGRLVAVVLAQGGGLHYLDRRNGVKDLDVWSFFALPPGEDRFPADRRTRHVDFGPSDLGRQRYDFAKARSPRQLAQWQKWHQEHEGRRVDLMMRGLHCKPNADPTDVIRDWLDQRIRKPRSSPGHLREAGVILIDPPDRRGEVIWDPRVDD</sequence>
<dbReference type="EMBL" id="JACCFP010000001">
    <property type="protein sequence ID" value="NYI99954.1"/>
    <property type="molecule type" value="Genomic_DNA"/>
</dbReference>